<gene>
    <name evidence="7" type="ORF">EHS13_04540</name>
</gene>
<evidence type="ECO:0000256" key="6">
    <source>
        <dbReference type="RuleBase" id="RU363041"/>
    </source>
</evidence>
<protein>
    <recommendedName>
        <fullName evidence="6">Probable membrane transporter protein</fullName>
    </recommendedName>
</protein>
<evidence type="ECO:0000256" key="5">
    <source>
        <dbReference type="ARBA" id="ARBA00023136"/>
    </source>
</evidence>
<reference evidence="8" key="1">
    <citation type="submission" date="2018-11" db="EMBL/GenBank/DDBJ databases">
        <title>Complete genome sequence of Paenibacillus sp. ML311-T8.</title>
        <authorList>
            <person name="Nam Y.-D."/>
            <person name="Kang J."/>
            <person name="Chung W.-H."/>
            <person name="Park Y.S."/>
        </authorList>
    </citation>
    <scope>NUCLEOTIDE SEQUENCE [LARGE SCALE GENOMIC DNA]</scope>
    <source>
        <strain evidence="8">ML311-T8</strain>
    </source>
</reference>
<feature type="transmembrane region" description="Helical" evidence="6">
    <location>
        <begin position="7"/>
        <end position="34"/>
    </location>
</feature>
<keyword evidence="6" id="KW-1003">Cell membrane</keyword>
<evidence type="ECO:0000313" key="8">
    <source>
        <dbReference type="Proteomes" id="UP000426246"/>
    </source>
</evidence>
<feature type="transmembrane region" description="Helical" evidence="6">
    <location>
        <begin position="46"/>
        <end position="69"/>
    </location>
</feature>
<dbReference type="RefSeq" id="WP_155699223.1">
    <property type="nucleotide sequence ID" value="NZ_CP034235.1"/>
</dbReference>
<feature type="transmembrane region" description="Helical" evidence="6">
    <location>
        <begin position="221"/>
        <end position="242"/>
    </location>
</feature>
<dbReference type="Proteomes" id="UP000426246">
    <property type="component" value="Chromosome"/>
</dbReference>
<sequence length="269" mass="28654">MLIFGLFIILGIIAAAFGSLLGLGGGIIIVPALIYLNPTLFDGDLLASTAVGTSMVVLSFTAFSSSLTYIKAKKVDFKSAWIFFIGSGPAAIVGALCTQAFKPETLQLAFGFFMLLIAAIMVARDYMKPLAISWKITRRYVQADGQVSLFGYSYFAVLSIGCLVGLFSGLFGIGGGSLMIPVMVILFRYPPHMATATSMFVILMSSLLGSGTHIVQGNVSWGILVPLAIGALIGGWLGAVLSTKLSGKMLIWILRVSFLLIAVDFIWLK</sequence>
<dbReference type="GO" id="GO:0005886">
    <property type="term" value="C:plasma membrane"/>
    <property type="evidence" value="ECO:0007669"/>
    <property type="project" value="UniProtKB-SubCell"/>
</dbReference>
<evidence type="ECO:0000256" key="1">
    <source>
        <dbReference type="ARBA" id="ARBA00004141"/>
    </source>
</evidence>
<dbReference type="KEGG" id="ppsc:EHS13_04540"/>
<feature type="transmembrane region" description="Helical" evidence="6">
    <location>
        <begin position="249"/>
        <end position="268"/>
    </location>
</feature>
<feature type="transmembrane region" description="Helical" evidence="6">
    <location>
        <begin position="81"/>
        <end position="101"/>
    </location>
</feature>
<keyword evidence="4 6" id="KW-1133">Transmembrane helix</keyword>
<feature type="transmembrane region" description="Helical" evidence="6">
    <location>
        <begin position="196"/>
        <end position="215"/>
    </location>
</feature>
<feature type="transmembrane region" description="Helical" evidence="6">
    <location>
        <begin position="147"/>
        <end position="167"/>
    </location>
</feature>
<evidence type="ECO:0000256" key="3">
    <source>
        <dbReference type="ARBA" id="ARBA00022692"/>
    </source>
</evidence>
<evidence type="ECO:0000256" key="2">
    <source>
        <dbReference type="ARBA" id="ARBA00009142"/>
    </source>
</evidence>
<keyword evidence="3 6" id="KW-0812">Transmembrane</keyword>
<dbReference type="Pfam" id="PF01925">
    <property type="entry name" value="TauE"/>
    <property type="match status" value="1"/>
</dbReference>
<dbReference type="InterPro" id="IPR002781">
    <property type="entry name" value="TM_pro_TauE-like"/>
</dbReference>
<dbReference type="InterPro" id="IPR051598">
    <property type="entry name" value="TSUP/Inactive_protease-like"/>
</dbReference>
<dbReference type="OrthoDB" id="9780109at2"/>
<dbReference type="EMBL" id="CP034235">
    <property type="protein sequence ID" value="QGQ94224.1"/>
    <property type="molecule type" value="Genomic_DNA"/>
</dbReference>
<evidence type="ECO:0000256" key="4">
    <source>
        <dbReference type="ARBA" id="ARBA00022989"/>
    </source>
</evidence>
<dbReference type="AlphaFoldDB" id="A0A6B8RES5"/>
<accession>A0A6B8RES5</accession>
<dbReference type="PANTHER" id="PTHR43701">
    <property type="entry name" value="MEMBRANE TRANSPORTER PROTEIN MJ0441-RELATED"/>
    <property type="match status" value="1"/>
</dbReference>
<comment type="subcellular location">
    <subcellularLocation>
        <location evidence="6">Cell membrane</location>
        <topology evidence="6">Multi-pass membrane protein</topology>
    </subcellularLocation>
    <subcellularLocation>
        <location evidence="1">Membrane</location>
        <topology evidence="1">Multi-pass membrane protein</topology>
    </subcellularLocation>
</comment>
<comment type="similarity">
    <text evidence="2 6">Belongs to the 4-toluene sulfonate uptake permease (TSUP) (TC 2.A.102) family.</text>
</comment>
<dbReference type="PANTHER" id="PTHR43701:SF2">
    <property type="entry name" value="MEMBRANE TRANSPORTER PROTEIN YJNA-RELATED"/>
    <property type="match status" value="1"/>
</dbReference>
<keyword evidence="5 6" id="KW-0472">Membrane</keyword>
<proteinExistence type="inferred from homology"/>
<feature type="transmembrane region" description="Helical" evidence="6">
    <location>
        <begin position="107"/>
        <end position="126"/>
    </location>
</feature>
<organism evidence="7 8">
    <name type="scientific">Paenibacillus psychroresistens</name>
    <dbReference type="NCBI Taxonomy" id="1778678"/>
    <lineage>
        <taxon>Bacteria</taxon>
        <taxon>Bacillati</taxon>
        <taxon>Bacillota</taxon>
        <taxon>Bacilli</taxon>
        <taxon>Bacillales</taxon>
        <taxon>Paenibacillaceae</taxon>
        <taxon>Paenibacillus</taxon>
    </lineage>
</organism>
<name>A0A6B8RES5_9BACL</name>
<evidence type="ECO:0000313" key="7">
    <source>
        <dbReference type="EMBL" id="QGQ94224.1"/>
    </source>
</evidence>
<keyword evidence="8" id="KW-1185">Reference proteome</keyword>